<gene>
    <name evidence="2" type="ORF">CPB83DRAFT_848749</name>
</gene>
<keyword evidence="3" id="KW-1185">Reference proteome</keyword>
<proteinExistence type="predicted"/>
<name>A0A9P6EMS3_9AGAR</name>
<dbReference type="OrthoDB" id="2978551at2759"/>
<feature type="region of interest" description="Disordered" evidence="1">
    <location>
        <begin position="144"/>
        <end position="163"/>
    </location>
</feature>
<accession>A0A9P6EMS3</accession>
<dbReference type="Proteomes" id="UP000807306">
    <property type="component" value="Unassembled WGS sequence"/>
</dbReference>
<dbReference type="Gene3D" id="1.25.40.10">
    <property type="entry name" value="Tetratricopeptide repeat domain"/>
    <property type="match status" value="3"/>
</dbReference>
<dbReference type="InterPro" id="IPR011990">
    <property type="entry name" value="TPR-like_helical_dom_sf"/>
</dbReference>
<evidence type="ECO:0000313" key="2">
    <source>
        <dbReference type="EMBL" id="KAF9531794.1"/>
    </source>
</evidence>
<dbReference type="SMART" id="SM00028">
    <property type="entry name" value="TPR"/>
    <property type="match status" value="5"/>
</dbReference>
<dbReference type="SUPFAM" id="SSF48452">
    <property type="entry name" value="TPR-like"/>
    <property type="match status" value="3"/>
</dbReference>
<protein>
    <submittedName>
        <fullName evidence="2">Uncharacterized protein</fullName>
    </submittedName>
</protein>
<comment type="caution">
    <text evidence="2">The sequence shown here is derived from an EMBL/GenBank/DDBJ whole genome shotgun (WGS) entry which is preliminary data.</text>
</comment>
<dbReference type="EMBL" id="MU157834">
    <property type="protein sequence ID" value="KAF9531794.1"/>
    <property type="molecule type" value="Genomic_DNA"/>
</dbReference>
<dbReference type="AlphaFoldDB" id="A0A9P6EMS3"/>
<evidence type="ECO:0000256" key="1">
    <source>
        <dbReference type="SAM" id="MobiDB-lite"/>
    </source>
</evidence>
<dbReference type="InterPro" id="IPR019734">
    <property type="entry name" value="TPR_rpt"/>
</dbReference>
<reference evidence="2" key="1">
    <citation type="submission" date="2020-11" db="EMBL/GenBank/DDBJ databases">
        <authorList>
            <consortium name="DOE Joint Genome Institute"/>
            <person name="Ahrendt S."/>
            <person name="Riley R."/>
            <person name="Andreopoulos W."/>
            <person name="Labutti K."/>
            <person name="Pangilinan J."/>
            <person name="Ruiz-Duenas F.J."/>
            <person name="Barrasa J.M."/>
            <person name="Sanchez-Garcia M."/>
            <person name="Camarero S."/>
            <person name="Miyauchi S."/>
            <person name="Serrano A."/>
            <person name="Linde D."/>
            <person name="Babiker R."/>
            <person name="Drula E."/>
            <person name="Ayuso-Fernandez I."/>
            <person name="Pacheco R."/>
            <person name="Padilla G."/>
            <person name="Ferreira P."/>
            <person name="Barriuso J."/>
            <person name="Kellner H."/>
            <person name="Castanera R."/>
            <person name="Alfaro M."/>
            <person name="Ramirez L."/>
            <person name="Pisabarro A.G."/>
            <person name="Kuo A."/>
            <person name="Tritt A."/>
            <person name="Lipzen A."/>
            <person name="He G."/>
            <person name="Yan M."/>
            <person name="Ng V."/>
            <person name="Cullen D."/>
            <person name="Martin F."/>
            <person name="Rosso M.-N."/>
            <person name="Henrissat B."/>
            <person name="Hibbett D."/>
            <person name="Martinez A.T."/>
            <person name="Grigoriev I.V."/>
        </authorList>
    </citation>
    <scope>NUCLEOTIDE SEQUENCE</scope>
    <source>
        <strain evidence="2">CBS 506.95</strain>
    </source>
</reference>
<organism evidence="2 3">
    <name type="scientific">Crepidotus variabilis</name>
    <dbReference type="NCBI Taxonomy" id="179855"/>
    <lineage>
        <taxon>Eukaryota</taxon>
        <taxon>Fungi</taxon>
        <taxon>Dikarya</taxon>
        <taxon>Basidiomycota</taxon>
        <taxon>Agaricomycotina</taxon>
        <taxon>Agaricomycetes</taxon>
        <taxon>Agaricomycetidae</taxon>
        <taxon>Agaricales</taxon>
        <taxon>Agaricineae</taxon>
        <taxon>Crepidotaceae</taxon>
        <taxon>Crepidotus</taxon>
    </lineage>
</organism>
<evidence type="ECO:0000313" key="3">
    <source>
        <dbReference type="Proteomes" id="UP000807306"/>
    </source>
</evidence>
<feature type="compositionally biased region" description="Low complexity" evidence="1">
    <location>
        <begin position="144"/>
        <end position="158"/>
    </location>
</feature>
<sequence>MDPISITCAVITLATAVKDLVELGIKLKASCAKVANNQVKLERLCVHIIADLERLEQLYKRNRETLDGALELEGSVIELPKKGLKNIGSSFKAWWKADELEAEVSTLKEHVVICHSRFLTFAAARIELKAQEIHAATTQIDATTQQTQNQASQIQRTTQDTRDRTAQIQLTTQRIEQRLLILSTPQLTELRRIEALVSAKSSTGIRSPIPMRSSQRAPRRSNSLIAQEYLCMQVDNISQTLSETFMDGVQSSLDVASLARMVPFYSFRRSADDRHRSIVRHTLELLQALEQHPEDLQRPVLSLFSLSCHLSQLDMHEESETLSGWCVELLRKLEALRPEVYRLHLSMALHNLATDYQNTDLVKATPVAEEAVTLIRSISGAGSLRETRNQLALTLSTYSCILWMSGNIEKACSTSLEAVSIAEDDLRATVTGKVVLESLDDSVHSKALLVGSFSTEHHQATPPIADGELVGPNLLLYTYSWALLRLSWALNSLGRGQESYNCNEKRCKVLRYLVTLYADTNVELDLAQTLWRSADDDYRTLIPVQDALVFIDEAVAISRRAASFNKKRHTPILMDTLLRRAVLLWNMDKHDGAYQTWAEVITLGKEVPQQQLRLAHALFGAAGALRQLDRVDEGIILRSESVAIYHDFEEHESFAHLVLASDYLAGRRFQDARKSAEIAVSQHRQLAFKDPTTYALPLMKSLYTLANILNSTHDYALAFVTITEAVNLADSLIPKNPRILEDYLECLDTMMATACGLSDREEASSLSQEVIRRLRQFDRDYPSLNHLVLSVGMNRHGFLLFESKRVEDGLQWWQEVCRYYEENVPTTANDVHGKFFAFMNVGCLLRELGRLKEARLAIKTAISIGKPSCTTDSKLLSYTAVALSKEAEIVDALGDPIAALDLTRDSLAFCLFFSSVQPLFLATCLARHAISLLTNEHDQEALKVAQEAVDLLQHIPIKVPTKFDVDWVIKHADVLKVLAWSTAHTSLAEAIDIARKSVEKAKKFLDIDPAHLMSGISESSYGDALYTLGCMLLFSGDHEGSVEALSRAKDIWHRRTGSSERKLEFRELILTLRAQGICYRLLGRQDEETAIHAELNKIMAGFKVAYPSVHQVLSVAIEQELRRRAWVDFTQNTSNILECPY</sequence>